<dbReference type="InterPro" id="IPR004841">
    <property type="entry name" value="AA-permease/SLC12A_dom"/>
</dbReference>
<dbReference type="AlphaFoldDB" id="A0A0M8PHE8"/>
<keyword evidence="3 7" id="KW-0812">Transmembrane</keyword>
<evidence type="ECO:0000259" key="8">
    <source>
        <dbReference type="Pfam" id="PF00324"/>
    </source>
</evidence>
<feature type="transmembrane region" description="Helical" evidence="7">
    <location>
        <begin position="159"/>
        <end position="179"/>
    </location>
</feature>
<evidence type="ECO:0000256" key="4">
    <source>
        <dbReference type="ARBA" id="ARBA00022970"/>
    </source>
</evidence>
<feature type="transmembrane region" description="Helical" evidence="7">
    <location>
        <begin position="131"/>
        <end position="153"/>
    </location>
</feature>
<keyword evidence="10" id="KW-1185">Reference proteome</keyword>
<feature type="transmembrane region" description="Helical" evidence="7">
    <location>
        <begin position="448"/>
        <end position="471"/>
    </location>
</feature>
<feature type="domain" description="Amino acid permease/ SLC12A" evidence="8">
    <location>
        <begin position="50"/>
        <end position="519"/>
    </location>
</feature>
<keyword evidence="5 7" id="KW-1133">Transmembrane helix</keyword>
<dbReference type="GO" id="GO:0015171">
    <property type="term" value="F:amino acid transmembrane transporter activity"/>
    <property type="evidence" value="ECO:0007669"/>
    <property type="project" value="TreeGrafter"/>
</dbReference>
<dbReference type="Pfam" id="PF00324">
    <property type="entry name" value="AA_permease"/>
    <property type="match status" value="1"/>
</dbReference>
<evidence type="ECO:0000256" key="5">
    <source>
        <dbReference type="ARBA" id="ARBA00022989"/>
    </source>
</evidence>
<reference evidence="9 10" key="1">
    <citation type="submission" date="2015-08" db="EMBL/GenBank/DDBJ databases">
        <title>Genome sequencing of Penicillium nordicum.</title>
        <authorList>
            <person name="Nguyen H.D."/>
            <person name="Seifert K.A."/>
        </authorList>
    </citation>
    <scope>NUCLEOTIDE SEQUENCE [LARGE SCALE GENOMIC DNA]</scope>
    <source>
        <strain evidence="9 10">DAOMC 185683</strain>
    </source>
</reference>
<organism evidence="9 10">
    <name type="scientific">Penicillium nordicum</name>
    <dbReference type="NCBI Taxonomy" id="229535"/>
    <lineage>
        <taxon>Eukaryota</taxon>
        <taxon>Fungi</taxon>
        <taxon>Dikarya</taxon>
        <taxon>Ascomycota</taxon>
        <taxon>Pezizomycotina</taxon>
        <taxon>Eurotiomycetes</taxon>
        <taxon>Eurotiomycetidae</taxon>
        <taxon>Eurotiales</taxon>
        <taxon>Aspergillaceae</taxon>
        <taxon>Penicillium</taxon>
    </lineage>
</organism>
<feature type="transmembrane region" description="Helical" evidence="7">
    <location>
        <begin position="383"/>
        <end position="403"/>
    </location>
</feature>
<evidence type="ECO:0000256" key="3">
    <source>
        <dbReference type="ARBA" id="ARBA00022692"/>
    </source>
</evidence>
<feature type="transmembrane region" description="Helical" evidence="7">
    <location>
        <begin position="50"/>
        <end position="71"/>
    </location>
</feature>
<proteinExistence type="predicted"/>
<protein>
    <recommendedName>
        <fullName evidence="8">Amino acid permease/ SLC12A domain-containing protein</fullName>
    </recommendedName>
</protein>
<dbReference type="Gene3D" id="1.20.1740.10">
    <property type="entry name" value="Amino acid/polyamine transporter I"/>
    <property type="match status" value="1"/>
</dbReference>
<evidence type="ECO:0000256" key="7">
    <source>
        <dbReference type="SAM" id="Phobius"/>
    </source>
</evidence>
<feature type="transmembrane region" description="Helical" evidence="7">
    <location>
        <begin position="491"/>
        <end position="509"/>
    </location>
</feature>
<feature type="transmembrane region" description="Helical" evidence="7">
    <location>
        <begin position="283"/>
        <end position="303"/>
    </location>
</feature>
<feature type="transmembrane region" description="Helical" evidence="7">
    <location>
        <begin position="77"/>
        <end position="97"/>
    </location>
</feature>
<dbReference type="InterPro" id="IPR050524">
    <property type="entry name" value="APC_YAT"/>
</dbReference>
<dbReference type="PIRSF" id="PIRSF006060">
    <property type="entry name" value="AA_transporter"/>
    <property type="match status" value="1"/>
</dbReference>
<feature type="transmembrane region" description="Helical" evidence="7">
    <location>
        <begin position="409"/>
        <end position="436"/>
    </location>
</feature>
<dbReference type="EMBL" id="LHQQ01000007">
    <property type="protein sequence ID" value="KOS48221.1"/>
    <property type="molecule type" value="Genomic_DNA"/>
</dbReference>
<keyword evidence="4" id="KW-0029">Amino-acid transport</keyword>
<dbReference type="FunFam" id="1.20.1740.10:FF:000006">
    <property type="entry name" value="General amino acid permease"/>
    <property type="match status" value="1"/>
</dbReference>
<dbReference type="PANTHER" id="PTHR43341">
    <property type="entry name" value="AMINO ACID PERMEASE"/>
    <property type="match status" value="1"/>
</dbReference>
<evidence type="ECO:0000256" key="1">
    <source>
        <dbReference type="ARBA" id="ARBA00004141"/>
    </source>
</evidence>
<dbReference type="OrthoDB" id="3900342at2759"/>
<dbReference type="GO" id="GO:0016020">
    <property type="term" value="C:membrane"/>
    <property type="evidence" value="ECO:0007669"/>
    <property type="project" value="UniProtKB-SubCell"/>
</dbReference>
<evidence type="ECO:0000256" key="6">
    <source>
        <dbReference type="ARBA" id="ARBA00023136"/>
    </source>
</evidence>
<accession>A0A0M8PHE8</accession>
<evidence type="ECO:0000313" key="10">
    <source>
        <dbReference type="Proteomes" id="UP000037696"/>
    </source>
</evidence>
<feature type="transmembrane region" description="Helical" evidence="7">
    <location>
        <begin position="191"/>
        <end position="211"/>
    </location>
</feature>
<keyword evidence="2" id="KW-0813">Transport</keyword>
<evidence type="ECO:0000256" key="2">
    <source>
        <dbReference type="ARBA" id="ARBA00022448"/>
    </source>
</evidence>
<keyword evidence="6 7" id="KW-0472">Membrane</keyword>
<gene>
    <name evidence="9" type="ORF">ACN38_g776</name>
</gene>
<comment type="subcellular location">
    <subcellularLocation>
        <location evidence="1">Membrane</location>
        <topology evidence="1">Multi-pass membrane protein</topology>
    </subcellularLocation>
</comment>
<evidence type="ECO:0000313" key="9">
    <source>
        <dbReference type="EMBL" id="KOS48221.1"/>
    </source>
</evidence>
<dbReference type="Proteomes" id="UP000037696">
    <property type="component" value="Unassembled WGS sequence"/>
</dbReference>
<dbReference type="STRING" id="229535.A0A0M8PHE8"/>
<dbReference type="PANTHER" id="PTHR43341:SF9">
    <property type="entry name" value="DICARBOXYLIC AMINO ACID PERMEASE"/>
    <property type="match status" value="1"/>
</dbReference>
<feature type="transmembrane region" description="Helical" evidence="7">
    <location>
        <begin position="323"/>
        <end position="351"/>
    </location>
</feature>
<name>A0A0M8PHE8_9EURO</name>
<comment type="caution">
    <text evidence="9">The sequence shown here is derived from an EMBL/GenBank/DDBJ whole genome shotgun (WGS) entry which is preliminary data.</text>
</comment>
<sequence length="563" mass="61216">MDNISHANGSKGLEEQGLQDFSVPSEKVDLDVGQMSEGTMLHKGLHARQITMIAMGGAIGTGLIIGTGQGLATAGPASITLSYAIVGFVVYLVMGALGEMATWIPMASGFTGYATRFCDPSLGFALGWSYWLKYIVVTPNQLTAAALVIQYWVPREQVNPGAFIAIFMVAIIIGNYLGIEFFGALEFVLSSVKVVVMIGIIILCLVLALGGGPDHDRKGFRYWKNPGAFKPYMAEGDIGKFLAVWASMVTATFAYLGTELVGITVGEAVNPRKTIPRAIRLTFWRIIFFYVLSVFLVGLNVPYNSPDLLFANKKKTSASASPFVVAISSAGIRILPSIFNGCILIFILSAANSDLYICSRTIYSLAVEGQAPRFLARTNARGVPFFALGVSSIFTLLAFMNVSSGSETIFSYLASFVTMFGLLVWISILASHIFFVRARRAQGVLDSALAYTAPLGIQGSYFALAFCVIVALTKNFSAFIPNNQSYGNFDYKSFITGYLGIPIYLGLYFGHKVIRKTRVVHPKSCDLYSGKDRIDQEEAEYMVANMSSNRPKTLFGRLIAILF</sequence>